<dbReference type="Gene3D" id="3.90.70.10">
    <property type="entry name" value="Cysteine proteinases"/>
    <property type="match status" value="1"/>
</dbReference>
<evidence type="ECO:0000313" key="5">
    <source>
        <dbReference type="EMBL" id="PNH09219.1"/>
    </source>
</evidence>
<proteinExistence type="inferred from homology"/>
<dbReference type="Proteomes" id="UP000236333">
    <property type="component" value="Unassembled WGS sequence"/>
</dbReference>
<evidence type="ECO:0000259" key="4">
    <source>
        <dbReference type="SMART" id="SM00645"/>
    </source>
</evidence>
<comment type="caution">
    <text evidence="5">The sequence shown here is derived from an EMBL/GenBank/DDBJ whole genome shotgun (WGS) entry which is preliminary data.</text>
</comment>
<dbReference type="InterPro" id="IPR000668">
    <property type="entry name" value="Peptidase_C1A_C"/>
</dbReference>
<feature type="domain" description="Peptidase C1A papain C-terminal" evidence="4">
    <location>
        <begin position="160"/>
        <end position="377"/>
    </location>
</feature>
<feature type="chain" id="PRO_5018535891" evidence="3">
    <location>
        <begin position="22"/>
        <end position="410"/>
    </location>
</feature>
<accession>A0A2J8A9M3</accession>
<dbReference type="PROSITE" id="PS00640">
    <property type="entry name" value="THIOL_PROTEASE_ASN"/>
    <property type="match status" value="1"/>
</dbReference>
<gene>
    <name evidence="5" type="ORF">TSOC_004182</name>
</gene>
<dbReference type="GO" id="GO:0008234">
    <property type="term" value="F:cysteine-type peptidase activity"/>
    <property type="evidence" value="ECO:0007669"/>
    <property type="project" value="InterPro"/>
</dbReference>
<protein>
    <submittedName>
        <fullName evidence="5">Digestive cysteine proteinase 2</fullName>
    </submittedName>
</protein>
<name>A0A2J8A9M3_9CHLO</name>
<evidence type="ECO:0000256" key="3">
    <source>
        <dbReference type="SAM" id="SignalP"/>
    </source>
</evidence>
<dbReference type="GO" id="GO:0006508">
    <property type="term" value="P:proteolysis"/>
    <property type="evidence" value="ECO:0007669"/>
    <property type="project" value="InterPro"/>
</dbReference>
<evidence type="ECO:0000256" key="1">
    <source>
        <dbReference type="ARBA" id="ARBA00008455"/>
    </source>
</evidence>
<organism evidence="5 6">
    <name type="scientific">Tetrabaena socialis</name>
    <dbReference type="NCBI Taxonomy" id="47790"/>
    <lineage>
        <taxon>Eukaryota</taxon>
        <taxon>Viridiplantae</taxon>
        <taxon>Chlorophyta</taxon>
        <taxon>core chlorophytes</taxon>
        <taxon>Chlorophyceae</taxon>
        <taxon>CS clade</taxon>
        <taxon>Chlamydomonadales</taxon>
        <taxon>Tetrabaenaceae</taxon>
        <taxon>Tetrabaena</taxon>
    </lineage>
</organism>
<dbReference type="SUPFAM" id="SSF54001">
    <property type="entry name" value="Cysteine proteinases"/>
    <property type="match status" value="1"/>
</dbReference>
<dbReference type="OrthoDB" id="10253408at2759"/>
<dbReference type="AlphaFoldDB" id="A0A2J8A9M3"/>
<feature type="compositionally biased region" description="Basic residues" evidence="2">
    <location>
        <begin position="393"/>
        <end position="410"/>
    </location>
</feature>
<dbReference type="InterPro" id="IPR038765">
    <property type="entry name" value="Papain-like_cys_pep_sf"/>
</dbReference>
<keyword evidence="6" id="KW-1185">Reference proteome</keyword>
<dbReference type="PANTHER" id="PTHR12411">
    <property type="entry name" value="CYSTEINE PROTEASE FAMILY C1-RELATED"/>
    <property type="match status" value="1"/>
</dbReference>
<dbReference type="SMART" id="SM00645">
    <property type="entry name" value="Pept_C1"/>
    <property type="match status" value="1"/>
</dbReference>
<reference evidence="5 6" key="1">
    <citation type="journal article" date="2017" name="Mol. Biol. Evol.">
        <title>The 4-celled Tetrabaena socialis nuclear genome reveals the essential components for genetic control of cell number at the origin of multicellularity in the volvocine lineage.</title>
        <authorList>
            <person name="Featherston J."/>
            <person name="Arakaki Y."/>
            <person name="Hanschen E.R."/>
            <person name="Ferris P.J."/>
            <person name="Michod R.E."/>
            <person name="Olson B.J.S.C."/>
            <person name="Nozaki H."/>
            <person name="Durand P.M."/>
        </authorList>
    </citation>
    <scope>NUCLEOTIDE SEQUENCE [LARGE SCALE GENOMIC DNA]</scope>
    <source>
        <strain evidence="5 6">NIES-571</strain>
    </source>
</reference>
<dbReference type="InterPro" id="IPR013128">
    <property type="entry name" value="Peptidase_C1A"/>
</dbReference>
<dbReference type="EMBL" id="PGGS01000099">
    <property type="protein sequence ID" value="PNH09219.1"/>
    <property type="molecule type" value="Genomic_DNA"/>
</dbReference>
<keyword evidence="3" id="KW-0732">Signal</keyword>
<feature type="signal peptide" evidence="3">
    <location>
        <begin position="1"/>
        <end position="21"/>
    </location>
</feature>
<evidence type="ECO:0000313" key="6">
    <source>
        <dbReference type="Proteomes" id="UP000236333"/>
    </source>
</evidence>
<dbReference type="InterPro" id="IPR025661">
    <property type="entry name" value="Pept_asp_AS"/>
</dbReference>
<dbReference type="Pfam" id="PF00112">
    <property type="entry name" value="Peptidase_C1"/>
    <property type="match status" value="1"/>
</dbReference>
<comment type="similarity">
    <text evidence="1">Belongs to the peptidase C1 family.</text>
</comment>
<sequence length="410" mass="44471">MAARSGFLAVVALLAAHQASAKGCPVIDDFTFFQLHDATGEHLLDVVASSPADLAAACSATPPCNAFTTAGELKIVPAAPTFEAMADTLECDGIYVASRVLTSLDTPVGSKPRARKVDPRNASELAPAAVRKARNDAATPLAQPTPASTYSFDEALAAPTYPEWDSRQVGVITPVKAQGQRNACMAFAATAVAEAAVGSFWRRHFLAAGQTWTPNLLDLAEQWLFFCYGRHPRTVSDVMSIIVNQNLPLEINYPYTGFPGCNLTAAPEQRAGGSFTLDIFTDLALAKEHMRDWGAIMTLFMVHTDIHNWKATDPPYVWDGISPEQFNHGITIVGYNDEGGYWIAKNSWGPGFGDNGYIRMSYANKMMMTENDNMSGLRWSPSPAPTPVDPPSARKRATGNRRSLARKRRS</sequence>
<evidence type="ECO:0000256" key="2">
    <source>
        <dbReference type="SAM" id="MobiDB-lite"/>
    </source>
</evidence>
<feature type="region of interest" description="Disordered" evidence="2">
    <location>
        <begin position="374"/>
        <end position="410"/>
    </location>
</feature>